<protein>
    <recommendedName>
        <fullName evidence="1">HTH cro/C1-type domain-containing protein</fullName>
    </recommendedName>
</protein>
<dbReference type="Gene3D" id="1.10.260.40">
    <property type="entry name" value="lambda repressor-like DNA-binding domains"/>
    <property type="match status" value="1"/>
</dbReference>
<accession>A0A085V624</accession>
<proteinExistence type="predicted"/>
<organism evidence="2 3">
    <name type="scientific">Pseudomonas syringae</name>
    <dbReference type="NCBI Taxonomy" id="317"/>
    <lineage>
        <taxon>Bacteria</taxon>
        <taxon>Pseudomonadati</taxon>
        <taxon>Pseudomonadota</taxon>
        <taxon>Gammaproteobacteria</taxon>
        <taxon>Pseudomonadales</taxon>
        <taxon>Pseudomonadaceae</taxon>
        <taxon>Pseudomonas</taxon>
    </lineage>
</organism>
<dbReference type="SMART" id="SM00530">
    <property type="entry name" value="HTH_XRE"/>
    <property type="match status" value="1"/>
</dbReference>
<dbReference type="SUPFAM" id="SSF47413">
    <property type="entry name" value="lambda repressor-like DNA-binding domains"/>
    <property type="match status" value="1"/>
</dbReference>
<gene>
    <name evidence="2" type="ORF">IV02_15815</name>
</gene>
<reference evidence="2 3" key="1">
    <citation type="submission" date="2014-07" db="EMBL/GenBank/DDBJ databases">
        <title>Draft Genome Sequences of Environmental Pseudomonas syringae strains.</title>
        <authorList>
            <person name="Baltrus D.A."/>
            <person name="Berge O."/>
            <person name="Morris C."/>
        </authorList>
    </citation>
    <scope>NUCLEOTIDE SEQUENCE [LARGE SCALE GENOMIC DNA]</scope>
    <source>
        <strain evidence="2 3">CEB003</strain>
    </source>
</reference>
<dbReference type="InterPro" id="IPR001387">
    <property type="entry name" value="Cro/C1-type_HTH"/>
</dbReference>
<dbReference type="Proteomes" id="UP000028643">
    <property type="component" value="Unassembled WGS sequence"/>
</dbReference>
<evidence type="ECO:0000313" key="3">
    <source>
        <dbReference type="Proteomes" id="UP000028643"/>
    </source>
</evidence>
<evidence type="ECO:0000313" key="2">
    <source>
        <dbReference type="EMBL" id="KFE50887.1"/>
    </source>
</evidence>
<dbReference type="GO" id="GO:0003677">
    <property type="term" value="F:DNA binding"/>
    <property type="evidence" value="ECO:0007669"/>
    <property type="project" value="InterPro"/>
</dbReference>
<evidence type="ECO:0000259" key="1">
    <source>
        <dbReference type="SMART" id="SM00530"/>
    </source>
</evidence>
<dbReference type="CDD" id="cd00093">
    <property type="entry name" value="HTH_XRE"/>
    <property type="match status" value="1"/>
</dbReference>
<dbReference type="AlphaFoldDB" id="A0A085V624"/>
<sequence length="129" mass="14428">MNTLHVRLRDERIRVGMPQYSFAAIGGVKPNAQVKYESGRRLPRGDYLAAIASTGIDLLFILTGKRSVGLSQLVGHERVFIAAYRNIGGIDRQLMEHLLFRLNGFVNDSPEARRVAFHDGIDATRMFNG</sequence>
<dbReference type="InterPro" id="IPR010982">
    <property type="entry name" value="Lambda_DNA-bd_dom_sf"/>
</dbReference>
<dbReference type="RefSeq" id="WP_020291363.1">
    <property type="nucleotide sequence ID" value="NZ_JPQT01000108.1"/>
</dbReference>
<feature type="domain" description="HTH cro/C1-type" evidence="1">
    <location>
        <begin position="7"/>
        <end position="61"/>
    </location>
</feature>
<comment type="caution">
    <text evidence="2">The sequence shown here is derived from an EMBL/GenBank/DDBJ whole genome shotgun (WGS) entry which is preliminary data.</text>
</comment>
<dbReference type="EMBL" id="JPQT01000108">
    <property type="protein sequence ID" value="KFE50887.1"/>
    <property type="molecule type" value="Genomic_DNA"/>
</dbReference>
<dbReference type="PATRIC" id="fig|317.174.peg.3233"/>
<name>A0A085V624_PSESX</name>